<feature type="transmembrane region" description="Helical" evidence="7">
    <location>
        <begin position="426"/>
        <end position="446"/>
    </location>
</feature>
<sequence length="581" mass="61599">MIRTGFWILLFFISFPVHSGLLDGLKGENEFLPVEQAFPFEVYSSPGKVSVRWNSADGYYLYQHRIYLTQNGTRIDPESFSTPGLEKYDEAFGDIIAYYGELEVTFNTSTMQPDIATLHHQGCADAGLCYPPQTREIEVIAAAVTTTSTPSNSSDADVAGSDSITESLFGGRSLIAIMGIFFVLGLGLTLTPCVLPMVPILTSVVLGGGKTSAARGFWLSFLYVTGMAVTYAAAGLTVGLLGAGANVQAMMQSPPVLIGFALLFGLLSLSMFGVYELQLPSGLRNRLNALSQKQNGGHGGSVFIIGVLSALVVSPCVSAPLAGALAYLSTTGDATTGGFALLALGFGMGTPLIILGTTGASVLPKAGIWMERIKYLFGIMLLGVAIWLISRLLPDPVVLGLWGALAVGAGILAGALTTASDGPQRFIKPIAVAVFAYGVIAIAGAFTGRSDPLNPLGHHDPSAHVSPFYQTESVDEVNTLIASASMPVMVDLYADWCISCKIMDKEIFATDEVQQRLSHVQWVQLDVTDNSDAHQAFMKAQAVFGPPTVLFFEPGADNASGRIIGERGKEEFLAEAERLVP</sequence>
<dbReference type="InterPro" id="IPR036249">
    <property type="entry name" value="Thioredoxin-like_sf"/>
</dbReference>
<comment type="subcellular location">
    <subcellularLocation>
        <location evidence="1">Cell membrane</location>
        <topology evidence="1">Multi-pass membrane protein</topology>
    </subcellularLocation>
</comment>
<dbReference type="Proteomes" id="UP001481413">
    <property type="component" value="Unassembled WGS sequence"/>
</dbReference>
<evidence type="ECO:0000256" key="7">
    <source>
        <dbReference type="SAM" id="Phobius"/>
    </source>
</evidence>
<keyword evidence="3 7" id="KW-0812">Transmembrane</keyword>
<dbReference type="PANTHER" id="PTHR32234">
    <property type="entry name" value="THIOL:DISULFIDE INTERCHANGE PROTEIN DSBD"/>
    <property type="match status" value="1"/>
</dbReference>
<evidence type="ECO:0000313" key="9">
    <source>
        <dbReference type="EMBL" id="GAA6144355.1"/>
    </source>
</evidence>
<gene>
    <name evidence="9" type="ORF">NBRC116585_04720</name>
</gene>
<reference evidence="9 10" key="1">
    <citation type="submission" date="2024-04" db="EMBL/GenBank/DDBJ databases">
        <title>Draft genome sequence of Thalassolituus maritimus NBRC 116585.</title>
        <authorList>
            <person name="Miyakawa T."/>
            <person name="Kusuya Y."/>
            <person name="Miura T."/>
        </authorList>
    </citation>
    <scope>NUCLEOTIDE SEQUENCE [LARGE SCALE GENOMIC DNA]</scope>
    <source>
        <strain evidence="9 10">5NW40-0001</strain>
    </source>
</reference>
<feature type="transmembrane region" description="Helical" evidence="7">
    <location>
        <begin position="218"/>
        <end position="244"/>
    </location>
</feature>
<keyword evidence="10" id="KW-1185">Reference proteome</keyword>
<dbReference type="InterPro" id="IPR003834">
    <property type="entry name" value="Cyt_c_assmbl_TM_dom"/>
</dbReference>
<comment type="caution">
    <text evidence="9">The sequence shown here is derived from an EMBL/GenBank/DDBJ whole genome shotgun (WGS) entry which is preliminary data.</text>
</comment>
<evidence type="ECO:0000256" key="5">
    <source>
        <dbReference type="ARBA" id="ARBA00022989"/>
    </source>
</evidence>
<feature type="transmembrane region" description="Helical" evidence="7">
    <location>
        <begin position="399"/>
        <end position="419"/>
    </location>
</feature>
<dbReference type="Gene3D" id="3.40.30.10">
    <property type="entry name" value="Glutaredoxin"/>
    <property type="match status" value="1"/>
</dbReference>
<protein>
    <submittedName>
        <fullName evidence="9">Protein-disulfide reductase DsbD</fullName>
    </submittedName>
</protein>
<keyword evidence="5 7" id="KW-1133">Transmembrane helix</keyword>
<dbReference type="EMBL" id="BAABWH010000001">
    <property type="protein sequence ID" value="GAA6144355.1"/>
    <property type="molecule type" value="Genomic_DNA"/>
</dbReference>
<dbReference type="Pfam" id="PF02683">
    <property type="entry name" value="DsbD_TM"/>
    <property type="match status" value="1"/>
</dbReference>
<keyword evidence="6 7" id="KW-0472">Membrane</keyword>
<feature type="transmembrane region" description="Helical" evidence="7">
    <location>
        <begin position="300"/>
        <end position="327"/>
    </location>
</feature>
<feature type="transmembrane region" description="Helical" evidence="7">
    <location>
        <begin position="375"/>
        <end position="393"/>
    </location>
</feature>
<dbReference type="SUPFAM" id="SSF52833">
    <property type="entry name" value="Thioredoxin-like"/>
    <property type="match status" value="1"/>
</dbReference>
<dbReference type="InterPro" id="IPR028250">
    <property type="entry name" value="DsbDN"/>
</dbReference>
<dbReference type="PANTHER" id="PTHR32234:SF0">
    <property type="entry name" value="THIOL:DISULFIDE INTERCHANGE PROTEIN DSBD"/>
    <property type="match status" value="1"/>
</dbReference>
<dbReference type="SUPFAM" id="SSF74863">
    <property type="entry name" value="Thiol:disulfide interchange protein DsbD, N-terminal domain (DsbD-alpha)"/>
    <property type="match status" value="1"/>
</dbReference>
<feature type="domain" description="Thioredoxin" evidence="8">
    <location>
        <begin position="454"/>
        <end position="581"/>
    </location>
</feature>
<evidence type="ECO:0000259" key="8">
    <source>
        <dbReference type="PROSITE" id="PS51352"/>
    </source>
</evidence>
<dbReference type="Gene3D" id="2.60.40.1250">
    <property type="entry name" value="Thiol:disulfide interchange protein DsbD, N-terminal domain"/>
    <property type="match status" value="1"/>
</dbReference>
<evidence type="ECO:0000256" key="2">
    <source>
        <dbReference type="ARBA" id="ARBA00022475"/>
    </source>
</evidence>
<evidence type="ECO:0000256" key="4">
    <source>
        <dbReference type="ARBA" id="ARBA00022748"/>
    </source>
</evidence>
<evidence type="ECO:0000256" key="3">
    <source>
        <dbReference type="ARBA" id="ARBA00022692"/>
    </source>
</evidence>
<dbReference type="Pfam" id="PF13899">
    <property type="entry name" value="Thioredoxin_7"/>
    <property type="match status" value="1"/>
</dbReference>
<evidence type="ECO:0000256" key="1">
    <source>
        <dbReference type="ARBA" id="ARBA00004651"/>
    </source>
</evidence>
<dbReference type="PROSITE" id="PS51352">
    <property type="entry name" value="THIOREDOXIN_2"/>
    <property type="match status" value="1"/>
</dbReference>
<organism evidence="9 10">
    <name type="scientific">Thalassolituus maritimus</name>
    <dbReference type="NCBI Taxonomy" id="484498"/>
    <lineage>
        <taxon>Bacteria</taxon>
        <taxon>Pseudomonadati</taxon>
        <taxon>Pseudomonadota</taxon>
        <taxon>Gammaproteobacteria</taxon>
        <taxon>Oceanospirillales</taxon>
        <taxon>Oceanospirillaceae</taxon>
        <taxon>Thalassolituus</taxon>
    </lineage>
</organism>
<dbReference type="CDD" id="cd02953">
    <property type="entry name" value="DsbDgamma"/>
    <property type="match status" value="1"/>
</dbReference>
<dbReference type="RefSeq" id="WP_353293283.1">
    <property type="nucleotide sequence ID" value="NZ_BAABWH010000001.1"/>
</dbReference>
<feature type="transmembrane region" description="Helical" evidence="7">
    <location>
        <begin position="174"/>
        <end position="206"/>
    </location>
</feature>
<evidence type="ECO:0000256" key="6">
    <source>
        <dbReference type="ARBA" id="ARBA00023136"/>
    </source>
</evidence>
<feature type="transmembrane region" description="Helical" evidence="7">
    <location>
        <begin position="339"/>
        <end position="363"/>
    </location>
</feature>
<keyword evidence="4" id="KW-0201">Cytochrome c-type biogenesis</keyword>
<keyword evidence="2" id="KW-1003">Cell membrane</keyword>
<dbReference type="InterPro" id="IPR036929">
    <property type="entry name" value="DsbDN_sf"/>
</dbReference>
<evidence type="ECO:0000313" key="10">
    <source>
        <dbReference type="Proteomes" id="UP001481413"/>
    </source>
</evidence>
<accession>A0ABP9ZW50</accession>
<dbReference type="InterPro" id="IPR035671">
    <property type="entry name" value="DsbD_gamma"/>
</dbReference>
<feature type="transmembrane region" description="Helical" evidence="7">
    <location>
        <begin position="256"/>
        <end position="279"/>
    </location>
</feature>
<dbReference type="NCBIfam" id="NF001419">
    <property type="entry name" value="PRK00293.1"/>
    <property type="match status" value="1"/>
</dbReference>
<dbReference type="InterPro" id="IPR013766">
    <property type="entry name" value="Thioredoxin_domain"/>
</dbReference>
<name>A0ABP9ZW50_9GAMM</name>
<dbReference type="Pfam" id="PF11412">
    <property type="entry name" value="DsbD_N"/>
    <property type="match status" value="1"/>
</dbReference>
<proteinExistence type="predicted"/>